<protein>
    <submittedName>
        <fullName evidence="1">Uncharacterized protein</fullName>
    </submittedName>
</protein>
<dbReference type="EMBL" id="JAQIZZ010000006">
    <property type="protein sequence ID" value="KAJ5537495.1"/>
    <property type="molecule type" value="Genomic_DNA"/>
</dbReference>
<proteinExistence type="predicted"/>
<comment type="caution">
    <text evidence="1">The sequence shown here is derived from an EMBL/GenBank/DDBJ whole genome shotgun (WGS) entry which is preliminary data.</text>
</comment>
<dbReference type="AlphaFoldDB" id="A0AAD6CSB8"/>
<keyword evidence="2" id="KW-1185">Reference proteome</keyword>
<evidence type="ECO:0000313" key="1">
    <source>
        <dbReference type="EMBL" id="KAJ5537495.1"/>
    </source>
</evidence>
<organism evidence="1 2">
    <name type="scientific">Penicillium frequentans</name>
    <dbReference type="NCBI Taxonomy" id="3151616"/>
    <lineage>
        <taxon>Eukaryota</taxon>
        <taxon>Fungi</taxon>
        <taxon>Dikarya</taxon>
        <taxon>Ascomycota</taxon>
        <taxon>Pezizomycotina</taxon>
        <taxon>Eurotiomycetes</taxon>
        <taxon>Eurotiomycetidae</taxon>
        <taxon>Eurotiales</taxon>
        <taxon>Aspergillaceae</taxon>
        <taxon>Penicillium</taxon>
    </lineage>
</organism>
<accession>A0AAD6CSB8</accession>
<reference evidence="1 2" key="1">
    <citation type="journal article" date="2023" name="IMA Fungus">
        <title>Comparative genomic study of the Penicillium genus elucidates a diverse pangenome and 15 lateral gene transfer events.</title>
        <authorList>
            <person name="Petersen C."/>
            <person name="Sorensen T."/>
            <person name="Nielsen M.R."/>
            <person name="Sondergaard T.E."/>
            <person name="Sorensen J.L."/>
            <person name="Fitzpatrick D.A."/>
            <person name="Frisvad J.C."/>
            <person name="Nielsen K.L."/>
        </authorList>
    </citation>
    <scope>NUCLEOTIDE SEQUENCE [LARGE SCALE GENOMIC DNA]</scope>
    <source>
        <strain evidence="1 2">IBT 35679</strain>
    </source>
</reference>
<name>A0AAD6CSB8_9EURO</name>
<sequence length="82" mass="9054">MIWVNNRTFPHRQIDVASADIAAVLLLTPSPTLAIASMETVSILFLWETSTATTNCGEEMRWQCGAARGKRNRLCSSWQTGA</sequence>
<gene>
    <name evidence="1" type="ORF">N7494_006974</name>
</gene>
<evidence type="ECO:0000313" key="2">
    <source>
        <dbReference type="Proteomes" id="UP001220324"/>
    </source>
</evidence>
<dbReference type="Proteomes" id="UP001220324">
    <property type="component" value="Unassembled WGS sequence"/>
</dbReference>